<keyword evidence="3" id="KW-1185">Reference proteome</keyword>
<protein>
    <submittedName>
        <fullName evidence="2">Uncharacterized protein</fullName>
    </submittedName>
</protein>
<evidence type="ECO:0000313" key="2">
    <source>
        <dbReference type="EMBL" id="KAK4874868.1"/>
    </source>
</evidence>
<proteinExistence type="predicted"/>
<name>A0AAN7P3W5_9COLE</name>
<evidence type="ECO:0000313" key="3">
    <source>
        <dbReference type="Proteomes" id="UP001353858"/>
    </source>
</evidence>
<reference evidence="3" key="1">
    <citation type="submission" date="2023-01" db="EMBL/GenBank/DDBJ databases">
        <title>Key to firefly adult light organ development and bioluminescence: homeobox transcription factors regulate luciferase expression and transportation to peroxisome.</title>
        <authorList>
            <person name="Fu X."/>
        </authorList>
    </citation>
    <scope>NUCLEOTIDE SEQUENCE [LARGE SCALE GENOMIC DNA]</scope>
</reference>
<comment type="caution">
    <text evidence="2">The sequence shown here is derived from an EMBL/GenBank/DDBJ whole genome shotgun (WGS) entry which is preliminary data.</text>
</comment>
<dbReference type="EMBL" id="JARPUR010000006">
    <property type="protein sequence ID" value="KAK4874868.1"/>
    <property type="molecule type" value="Genomic_DNA"/>
</dbReference>
<gene>
    <name evidence="2" type="ORF">RN001_014228</name>
</gene>
<organism evidence="2 3">
    <name type="scientific">Aquatica leii</name>
    <dbReference type="NCBI Taxonomy" id="1421715"/>
    <lineage>
        <taxon>Eukaryota</taxon>
        <taxon>Metazoa</taxon>
        <taxon>Ecdysozoa</taxon>
        <taxon>Arthropoda</taxon>
        <taxon>Hexapoda</taxon>
        <taxon>Insecta</taxon>
        <taxon>Pterygota</taxon>
        <taxon>Neoptera</taxon>
        <taxon>Endopterygota</taxon>
        <taxon>Coleoptera</taxon>
        <taxon>Polyphaga</taxon>
        <taxon>Elateriformia</taxon>
        <taxon>Elateroidea</taxon>
        <taxon>Lampyridae</taxon>
        <taxon>Luciolinae</taxon>
        <taxon>Aquatica</taxon>
    </lineage>
</organism>
<feature type="compositionally biased region" description="Basic and acidic residues" evidence="1">
    <location>
        <begin position="274"/>
        <end position="283"/>
    </location>
</feature>
<sequence length="293" mass="33954">MSYHKCQNVVNVQAKLKLHIEELENALKYDNIYWENYNLDTVPLKNVIENHHTEIMHHIEQIRYHLDKVDRHKNQLDDIVRALSIGPKKSGTLELEDESPFNQGDPVKRPDDEKLRFKVRRVSKTSPLKYVLQWENFLEDQKEENAVSSVQYRNKHKSSSSVNVSTSHTVKNRIEKFEGFHKPKRQSSTIETFLDFSGEKPRRIKSYPIIEDAEEENESEVVKSIDSNSNSEPEILTKGKVAKCDNGCAKSDAEERQFCFVVEDSGSSSATESTKPKIIEMHYKQHPTTTENH</sequence>
<accession>A0AAN7P3W5</accession>
<evidence type="ECO:0000256" key="1">
    <source>
        <dbReference type="SAM" id="MobiDB-lite"/>
    </source>
</evidence>
<dbReference type="Proteomes" id="UP001353858">
    <property type="component" value="Unassembled WGS sequence"/>
</dbReference>
<dbReference type="AlphaFoldDB" id="A0AAN7P3W5"/>
<feature type="region of interest" description="Disordered" evidence="1">
    <location>
        <begin position="264"/>
        <end position="293"/>
    </location>
</feature>